<keyword evidence="10" id="KW-0408">Iron</keyword>
<reference evidence="16" key="1">
    <citation type="journal article" date="2019" name="Int. J. Syst. Evol. Microbiol.">
        <title>The Global Catalogue of Microorganisms (GCM) 10K type strain sequencing project: providing services to taxonomists for standard genome sequencing and annotation.</title>
        <authorList>
            <consortium name="The Broad Institute Genomics Platform"/>
            <consortium name="The Broad Institute Genome Sequencing Center for Infectious Disease"/>
            <person name="Wu L."/>
            <person name="Ma J."/>
        </authorList>
    </citation>
    <scope>NUCLEOTIDE SEQUENCE [LARGE SCALE GENOMIC DNA]</scope>
    <source>
        <strain evidence="16">CGMCC 1.19029</strain>
    </source>
</reference>
<accession>A0ABV8RXL1</accession>
<keyword evidence="3" id="KW-0813">Transport</keyword>
<keyword evidence="4" id="KW-1003">Cell membrane</keyword>
<dbReference type="Proteomes" id="UP001595756">
    <property type="component" value="Unassembled WGS sequence"/>
</dbReference>
<dbReference type="InterPro" id="IPR016174">
    <property type="entry name" value="Di-haem_cyt_TM"/>
</dbReference>
<evidence type="ECO:0000256" key="9">
    <source>
        <dbReference type="ARBA" id="ARBA00022989"/>
    </source>
</evidence>
<evidence type="ECO:0000256" key="13">
    <source>
        <dbReference type="SAM" id="Phobius"/>
    </source>
</evidence>
<dbReference type="EMBL" id="JBHSDY010000003">
    <property type="protein sequence ID" value="MFC4297494.1"/>
    <property type="molecule type" value="Genomic_DNA"/>
</dbReference>
<dbReference type="Pfam" id="PF01292">
    <property type="entry name" value="Ni_hydr_CYTB"/>
    <property type="match status" value="1"/>
</dbReference>
<feature type="transmembrane region" description="Helical" evidence="13">
    <location>
        <begin position="143"/>
        <end position="164"/>
    </location>
</feature>
<feature type="domain" description="Cytochrome b561 bacterial/Ni-hydrogenase" evidence="14">
    <location>
        <begin position="6"/>
        <end position="176"/>
    </location>
</feature>
<comment type="cofactor">
    <cofactor evidence="1">
        <name>heme b</name>
        <dbReference type="ChEBI" id="CHEBI:60344"/>
    </cofactor>
</comment>
<evidence type="ECO:0000256" key="1">
    <source>
        <dbReference type="ARBA" id="ARBA00001970"/>
    </source>
</evidence>
<feature type="transmembrane region" description="Helical" evidence="13">
    <location>
        <begin position="12"/>
        <end position="28"/>
    </location>
</feature>
<name>A0ABV8RXL1_9BURK</name>
<keyword evidence="5" id="KW-0349">Heme</keyword>
<evidence type="ECO:0000313" key="15">
    <source>
        <dbReference type="EMBL" id="MFC4297494.1"/>
    </source>
</evidence>
<organism evidence="15 16">
    <name type="scientific">Castellaniella hirudinis</name>
    <dbReference type="NCBI Taxonomy" id="1144617"/>
    <lineage>
        <taxon>Bacteria</taxon>
        <taxon>Pseudomonadati</taxon>
        <taxon>Pseudomonadota</taxon>
        <taxon>Betaproteobacteria</taxon>
        <taxon>Burkholderiales</taxon>
        <taxon>Alcaligenaceae</taxon>
        <taxon>Castellaniella</taxon>
    </lineage>
</organism>
<evidence type="ECO:0000256" key="2">
    <source>
        <dbReference type="ARBA" id="ARBA00004651"/>
    </source>
</evidence>
<evidence type="ECO:0000256" key="8">
    <source>
        <dbReference type="ARBA" id="ARBA00022982"/>
    </source>
</evidence>
<gene>
    <name evidence="15" type="ORF">ACFO0J_05505</name>
</gene>
<dbReference type="InterPro" id="IPR052168">
    <property type="entry name" value="Cytochrome_b561_oxidase"/>
</dbReference>
<proteinExistence type="inferred from homology"/>
<evidence type="ECO:0000256" key="11">
    <source>
        <dbReference type="ARBA" id="ARBA00023136"/>
    </source>
</evidence>
<keyword evidence="7" id="KW-0479">Metal-binding</keyword>
<dbReference type="PANTHER" id="PTHR30529:SF3">
    <property type="entry name" value="CYTOCHROME B561 HOMOLOG 1"/>
    <property type="match status" value="1"/>
</dbReference>
<evidence type="ECO:0000313" key="16">
    <source>
        <dbReference type="Proteomes" id="UP001595756"/>
    </source>
</evidence>
<comment type="subcellular location">
    <subcellularLocation>
        <location evidence="2">Cell membrane</location>
        <topology evidence="2">Multi-pass membrane protein</topology>
    </subcellularLocation>
</comment>
<dbReference type="RefSeq" id="WP_376812057.1">
    <property type="nucleotide sequence ID" value="NZ_JBHSDY010000003.1"/>
</dbReference>
<sequence>MTASARYSRLSISLHWLTLLLIVVVYAMMELKGLFPKDSPERAVMKMVHSSCGLTILALTVIRLTTRLFQRSPAITPAPAAWEQVGARLMHAALYAFLIAMPLLAWFGINSFGGTVKAWGFALPVLTGEDKALGRTIIDAHKLIANIGYALIGLHALAALKHHYISRDDTLRRMLPTRA</sequence>
<evidence type="ECO:0000256" key="5">
    <source>
        <dbReference type="ARBA" id="ARBA00022617"/>
    </source>
</evidence>
<evidence type="ECO:0000256" key="6">
    <source>
        <dbReference type="ARBA" id="ARBA00022692"/>
    </source>
</evidence>
<keyword evidence="6 13" id="KW-0812">Transmembrane</keyword>
<feature type="transmembrane region" description="Helical" evidence="13">
    <location>
        <begin position="48"/>
        <end position="69"/>
    </location>
</feature>
<evidence type="ECO:0000256" key="4">
    <source>
        <dbReference type="ARBA" id="ARBA00022475"/>
    </source>
</evidence>
<evidence type="ECO:0000256" key="10">
    <source>
        <dbReference type="ARBA" id="ARBA00023004"/>
    </source>
</evidence>
<comment type="similarity">
    <text evidence="12">Belongs to the cytochrome b561 family.</text>
</comment>
<dbReference type="PANTHER" id="PTHR30529">
    <property type="entry name" value="CYTOCHROME B561"/>
    <property type="match status" value="1"/>
</dbReference>
<keyword evidence="8" id="KW-0249">Electron transport</keyword>
<protein>
    <submittedName>
        <fullName evidence="15">Cytochrome b</fullName>
    </submittedName>
</protein>
<comment type="caution">
    <text evidence="15">The sequence shown here is derived from an EMBL/GenBank/DDBJ whole genome shotgun (WGS) entry which is preliminary data.</text>
</comment>
<keyword evidence="11 13" id="KW-0472">Membrane</keyword>
<evidence type="ECO:0000256" key="3">
    <source>
        <dbReference type="ARBA" id="ARBA00022448"/>
    </source>
</evidence>
<evidence type="ECO:0000256" key="12">
    <source>
        <dbReference type="ARBA" id="ARBA00037975"/>
    </source>
</evidence>
<feature type="transmembrane region" description="Helical" evidence="13">
    <location>
        <begin position="89"/>
        <end position="109"/>
    </location>
</feature>
<keyword evidence="9 13" id="KW-1133">Transmembrane helix</keyword>
<evidence type="ECO:0000259" key="14">
    <source>
        <dbReference type="Pfam" id="PF01292"/>
    </source>
</evidence>
<keyword evidence="16" id="KW-1185">Reference proteome</keyword>
<dbReference type="SUPFAM" id="SSF81342">
    <property type="entry name" value="Transmembrane di-heme cytochromes"/>
    <property type="match status" value="1"/>
</dbReference>
<evidence type="ECO:0000256" key="7">
    <source>
        <dbReference type="ARBA" id="ARBA00022723"/>
    </source>
</evidence>
<dbReference type="InterPro" id="IPR011577">
    <property type="entry name" value="Cyt_b561_bac/Ni-Hgenase"/>
</dbReference>